<dbReference type="InterPro" id="IPR052336">
    <property type="entry name" value="MlaD_Phospholipid_Transporter"/>
</dbReference>
<dbReference type="GO" id="GO:0005543">
    <property type="term" value="F:phospholipid binding"/>
    <property type="evidence" value="ECO:0007669"/>
    <property type="project" value="TreeGrafter"/>
</dbReference>
<sequence length="148" mass="14775">MANNVLETLVGAAVLAAAAGFAYVAAGATGTGVSSDSYALSASFRSLSGVGPGTDVRVAGVKVGTISDISLDSITYEAVAQFTVSADLELPEDSDARILADGLLGGNYVSITPGASDFMLVDGDEILNTQGSVSLLDLFVSFAGSSND</sequence>
<dbReference type="PANTHER" id="PTHR33371">
    <property type="entry name" value="INTERMEMBRANE PHOSPHOLIPID TRANSPORT SYSTEM BINDING PROTEIN MLAD-RELATED"/>
    <property type="match status" value="1"/>
</dbReference>
<proteinExistence type="predicted"/>
<feature type="domain" description="Mce/MlaD" evidence="1">
    <location>
        <begin position="37"/>
        <end position="114"/>
    </location>
</feature>
<evidence type="ECO:0000259" key="1">
    <source>
        <dbReference type="Pfam" id="PF02470"/>
    </source>
</evidence>
<dbReference type="OrthoDB" id="7164001at2"/>
<dbReference type="InterPro" id="IPR030970">
    <property type="entry name" value="ABC_MlaD"/>
</dbReference>
<dbReference type="EMBL" id="OMKW01000002">
    <property type="protein sequence ID" value="SPF29465.1"/>
    <property type="molecule type" value="Genomic_DNA"/>
</dbReference>
<name>A0A2R8ABJ7_9RHOB</name>
<gene>
    <name evidence="2" type="primary">mlaD</name>
    <name evidence="2" type="ORF">POI8812_01775</name>
</gene>
<dbReference type="Pfam" id="PF02470">
    <property type="entry name" value="MlaD"/>
    <property type="match status" value="1"/>
</dbReference>
<dbReference type="PANTHER" id="PTHR33371:SF4">
    <property type="entry name" value="INTERMEMBRANE PHOSPHOLIPID TRANSPORT SYSTEM BINDING PROTEIN MLAD"/>
    <property type="match status" value="1"/>
</dbReference>
<protein>
    <submittedName>
        <fullName evidence="2">Putative phospholipid ABC transporter-binding protein MlaD</fullName>
    </submittedName>
</protein>
<dbReference type="GO" id="GO:0005548">
    <property type="term" value="F:phospholipid transporter activity"/>
    <property type="evidence" value="ECO:0007669"/>
    <property type="project" value="TreeGrafter"/>
</dbReference>
<dbReference type="InterPro" id="IPR003399">
    <property type="entry name" value="Mce/MlaD"/>
</dbReference>
<dbReference type="RefSeq" id="WP_108782160.1">
    <property type="nucleotide sequence ID" value="NZ_OMKW01000002.1"/>
</dbReference>
<accession>A0A2R8ABJ7</accession>
<organism evidence="2 3">
    <name type="scientific">Pontivivens insulae</name>
    <dbReference type="NCBI Taxonomy" id="1639689"/>
    <lineage>
        <taxon>Bacteria</taxon>
        <taxon>Pseudomonadati</taxon>
        <taxon>Pseudomonadota</taxon>
        <taxon>Alphaproteobacteria</taxon>
        <taxon>Rhodobacterales</taxon>
        <taxon>Paracoccaceae</taxon>
        <taxon>Pontivivens</taxon>
    </lineage>
</organism>
<dbReference type="AlphaFoldDB" id="A0A2R8ABJ7"/>
<dbReference type="Proteomes" id="UP000244932">
    <property type="component" value="Unassembled WGS sequence"/>
</dbReference>
<evidence type="ECO:0000313" key="2">
    <source>
        <dbReference type="EMBL" id="SPF29465.1"/>
    </source>
</evidence>
<reference evidence="2 3" key="1">
    <citation type="submission" date="2018-03" db="EMBL/GenBank/DDBJ databases">
        <authorList>
            <person name="Keele B.F."/>
        </authorList>
    </citation>
    <scope>NUCLEOTIDE SEQUENCE [LARGE SCALE GENOMIC DNA]</scope>
    <source>
        <strain evidence="2 3">CeCT 8812</strain>
    </source>
</reference>
<evidence type="ECO:0000313" key="3">
    <source>
        <dbReference type="Proteomes" id="UP000244932"/>
    </source>
</evidence>
<dbReference type="NCBIfam" id="TIGR04430">
    <property type="entry name" value="OM_asym_MlaD"/>
    <property type="match status" value="1"/>
</dbReference>
<keyword evidence="3" id="KW-1185">Reference proteome</keyword>